<reference evidence="7" key="1">
    <citation type="submission" date="2019-03" db="EMBL/GenBank/DDBJ databases">
        <authorList>
            <person name="Mank J."/>
            <person name="Almeida P."/>
        </authorList>
    </citation>
    <scope>NUCLEOTIDE SEQUENCE</scope>
    <source>
        <strain evidence="7">78183</strain>
    </source>
</reference>
<accession>A0A6N2LB13</accession>
<dbReference type="GO" id="GO:0003700">
    <property type="term" value="F:DNA-binding transcription factor activity"/>
    <property type="evidence" value="ECO:0007669"/>
    <property type="project" value="InterPro"/>
</dbReference>
<feature type="compositionally biased region" description="Polar residues" evidence="5">
    <location>
        <begin position="106"/>
        <end position="120"/>
    </location>
</feature>
<comment type="subcellular location">
    <subcellularLocation>
        <location evidence="1">Nucleus</location>
    </subcellularLocation>
</comment>
<dbReference type="GO" id="GO:0005634">
    <property type="term" value="C:nucleus"/>
    <property type="evidence" value="ECO:0007669"/>
    <property type="project" value="UniProtKB-SubCell"/>
</dbReference>
<organism evidence="7">
    <name type="scientific">Salix viminalis</name>
    <name type="common">Common osier</name>
    <name type="synonym">Basket willow</name>
    <dbReference type="NCBI Taxonomy" id="40686"/>
    <lineage>
        <taxon>Eukaryota</taxon>
        <taxon>Viridiplantae</taxon>
        <taxon>Streptophyta</taxon>
        <taxon>Embryophyta</taxon>
        <taxon>Tracheophyta</taxon>
        <taxon>Spermatophyta</taxon>
        <taxon>Magnoliopsida</taxon>
        <taxon>eudicotyledons</taxon>
        <taxon>Gunneridae</taxon>
        <taxon>Pentapetalae</taxon>
        <taxon>rosids</taxon>
        <taxon>fabids</taxon>
        <taxon>Malpighiales</taxon>
        <taxon>Salicaceae</taxon>
        <taxon>Saliceae</taxon>
        <taxon>Salix</taxon>
    </lineage>
</organism>
<evidence type="ECO:0000256" key="5">
    <source>
        <dbReference type="SAM" id="MobiDB-lite"/>
    </source>
</evidence>
<feature type="region of interest" description="Disordered" evidence="5">
    <location>
        <begin position="49"/>
        <end position="129"/>
    </location>
</feature>
<dbReference type="Pfam" id="PF00249">
    <property type="entry name" value="Myb_DNA-binding"/>
    <property type="match status" value="1"/>
</dbReference>
<dbReference type="Gene3D" id="1.10.10.60">
    <property type="entry name" value="Homeodomain-like"/>
    <property type="match status" value="1"/>
</dbReference>
<keyword evidence="3" id="KW-0804">Transcription</keyword>
<sequence>MIIIPLLITCLMQTKSKLESKTNKKANQYVNEDAFQACKGRTEARTFMPFKAYPGSSRKEDDSNREELPVPALSLLTPGMKSVKEESNSTGSRSSCSRSVSPTSAPNPESNLRNGPQSQHKSSRKHRRCWSPELHRQFVNALQQLGGSQVATPKQIRELMQVDGLTNDEVKSHLQKYRLHTRRVPPATASAPENQSVIVLGGLSMTQDRYGDSSKADSSQSGSPQGPLQVAVNTGGTSTTGGDSMEDDEDAKSEGYSWKTYEAVNFEHIRWKSTCCFLLTFWCHMLCPLICFETFEGGTLTWKAITGPQSVARKSKRWKINFDATHLKFSPRIIIVSPLSYGTQAGSQECFIINVDCSFGFL</sequence>
<dbReference type="InterPro" id="IPR001005">
    <property type="entry name" value="SANT/Myb"/>
</dbReference>
<keyword evidence="2" id="KW-0805">Transcription regulation</keyword>
<feature type="compositionally biased region" description="Low complexity" evidence="5">
    <location>
        <begin position="88"/>
        <end position="104"/>
    </location>
</feature>
<name>A0A6N2LB13_SALVM</name>
<feature type="region of interest" description="Disordered" evidence="5">
    <location>
        <begin position="208"/>
        <end position="251"/>
    </location>
</feature>
<dbReference type="PROSITE" id="PS51294">
    <property type="entry name" value="HTH_MYB"/>
    <property type="match status" value="1"/>
</dbReference>
<evidence type="ECO:0000256" key="2">
    <source>
        <dbReference type="ARBA" id="ARBA00023015"/>
    </source>
</evidence>
<dbReference type="PANTHER" id="PTHR31003">
    <property type="entry name" value="MYB FAMILY TRANSCRIPTION FACTOR"/>
    <property type="match status" value="1"/>
</dbReference>
<evidence type="ECO:0000256" key="4">
    <source>
        <dbReference type="ARBA" id="ARBA00023242"/>
    </source>
</evidence>
<feature type="compositionally biased region" description="Low complexity" evidence="5">
    <location>
        <begin position="216"/>
        <end position="227"/>
    </location>
</feature>
<dbReference type="AlphaFoldDB" id="A0A6N2LB13"/>
<proteinExistence type="predicted"/>
<evidence type="ECO:0000256" key="3">
    <source>
        <dbReference type="ARBA" id="ARBA00023163"/>
    </source>
</evidence>
<keyword evidence="4" id="KW-0539">Nucleus</keyword>
<evidence type="ECO:0000313" key="7">
    <source>
        <dbReference type="EMBL" id="VFU38159.1"/>
    </source>
</evidence>
<dbReference type="InterPro" id="IPR009057">
    <property type="entry name" value="Homeodomain-like_sf"/>
</dbReference>
<feature type="compositionally biased region" description="Basic and acidic residues" evidence="5">
    <location>
        <begin position="57"/>
        <end position="68"/>
    </location>
</feature>
<dbReference type="FunFam" id="1.10.10.60:FF:000002">
    <property type="entry name" value="Myb family transcription factor"/>
    <property type="match status" value="1"/>
</dbReference>
<dbReference type="InterPro" id="IPR006447">
    <property type="entry name" value="Myb_dom_plants"/>
</dbReference>
<dbReference type="GO" id="GO:0003677">
    <property type="term" value="F:DNA binding"/>
    <property type="evidence" value="ECO:0007669"/>
    <property type="project" value="UniProtKB-KW"/>
</dbReference>
<dbReference type="InterPro" id="IPR017930">
    <property type="entry name" value="Myb_dom"/>
</dbReference>
<evidence type="ECO:0000259" key="6">
    <source>
        <dbReference type="PROSITE" id="PS51294"/>
    </source>
</evidence>
<protein>
    <recommendedName>
        <fullName evidence="6">HTH myb-type domain-containing protein</fullName>
    </recommendedName>
</protein>
<gene>
    <name evidence="7" type="ORF">SVIM_LOCUS205892</name>
</gene>
<feature type="domain" description="HTH myb-type" evidence="6">
    <location>
        <begin position="122"/>
        <end position="182"/>
    </location>
</feature>
<evidence type="ECO:0000256" key="1">
    <source>
        <dbReference type="ARBA" id="ARBA00004123"/>
    </source>
</evidence>
<dbReference type="SUPFAM" id="SSF46689">
    <property type="entry name" value="Homeodomain-like"/>
    <property type="match status" value="1"/>
</dbReference>
<dbReference type="NCBIfam" id="TIGR01557">
    <property type="entry name" value="myb_SHAQKYF"/>
    <property type="match status" value="1"/>
</dbReference>
<dbReference type="EMBL" id="CAADRP010001347">
    <property type="protein sequence ID" value="VFU38159.1"/>
    <property type="molecule type" value="Genomic_DNA"/>
</dbReference>
<dbReference type="InterPro" id="IPR044787">
    <property type="entry name" value="HHO5-like"/>
</dbReference>
<dbReference type="PANTHER" id="PTHR31003:SF3">
    <property type="entry name" value="HOMEODOMAIN-LIKE SUPERFAMILY PROTEIN-RELATED"/>
    <property type="match status" value="1"/>
</dbReference>